<dbReference type="PANTHER" id="PTHR22888">
    <property type="entry name" value="CYTOCHROME C OXIDASE, SUBUNIT II"/>
    <property type="match status" value="1"/>
</dbReference>
<keyword evidence="9 18" id="KW-0999">Mitochondrion inner membrane</keyword>
<evidence type="ECO:0000256" key="11">
    <source>
        <dbReference type="ARBA" id="ARBA00022967"/>
    </source>
</evidence>
<dbReference type="CDD" id="cd13912">
    <property type="entry name" value="CcO_II_C"/>
    <property type="match status" value="1"/>
</dbReference>
<feature type="domain" description="Cytochrome oxidase subunit II transmembrane region profile" evidence="21">
    <location>
        <begin position="1"/>
        <end position="91"/>
    </location>
</feature>
<dbReference type="AlphaFoldDB" id="A0A0X8S292"/>
<dbReference type="GO" id="GO:0016491">
    <property type="term" value="F:oxidoreductase activity"/>
    <property type="evidence" value="ECO:0007669"/>
    <property type="project" value="InterPro"/>
</dbReference>
<geneLocation type="mitochondrion" evidence="22"/>
<dbReference type="InterPro" id="IPR011759">
    <property type="entry name" value="Cyt_c_oxidase_su2_TM_dom"/>
</dbReference>
<evidence type="ECO:0000256" key="4">
    <source>
        <dbReference type="ARBA" id="ARBA00015946"/>
    </source>
</evidence>
<dbReference type="GO" id="GO:0004129">
    <property type="term" value="F:cytochrome-c oxidase activity"/>
    <property type="evidence" value="ECO:0007669"/>
    <property type="project" value="UniProtKB-EC"/>
</dbReference>
<sequence length="221" mass="25747">MNTWMSLSFQDSASFVMEEMIFFYDFSFLIISLILVFVVYIMGFLMISSFLSRFVLDNQVLEFIWTSLPFIILIFMAFPSIRILYLMDEVKSPLLTCKIMGHQWFWSYEYSDFDKIEFDSYMIFNIVRLLEVDNSFVLPIYSKVRLLVSSYDVLHAWTVPALGVKVDSIPGRLNQISFTANRLGVFYGQCSEICGANHSFMPIVVEIVNIKNFGMWVSSML</sequence>
<dbReference type="CTD" id="4513"/>
<evidence type="ECO:0000256" key="9">
    <source>
        <dbReference type="ARBA" id="ARBA00022792"/>
    </source>
</evidence>
<keyword evidence="8 18" id="KW-0479">Metal-binding</keyword>
<evidence type="ECO:0000256" key="5">
    <source>
        <dbReference type="ARBA" id="ARBA00022448"/>
    </source>
</evidence>
<dbReference type="InterPro" id="IPR036257">
    <property type="entry name" value="Cyt_c_oxidase_su2_TM_sf"/>
</dbReference>
<keyword evidence="15 18" id="KW-0496">Mitochondrion</keyword>
<keyword evidence="10" id="KW-0460">Magnesium</keyword>
<dbReference type="GO" id="GO:0005743">
    <property type="term" value="C:mitochondrial inner membrane"/>
    <property type="evidence" value="ECO:0007669"/>
    <property type="project" value="UniProtKB-SubCell"/>
</dbReference>
<evidence type="ECO:0000256" key="7">
    <source>
        <dbReference type="ARBA" id="ARBA00022692"/>
    </source>
</evidence>
<dbReference type="Pfam" id="PF02790">
    <property type="entry name" value="COX2_TM"/>
    <property type="match status" value="1"/>
</dbReference>
<keyword evidence="16 18" id="KW-0472">Membrane</keyword>
<evidence type="ECO:0000256" key="1">
    <source>
        <dbReference type="ARBA" id="ARBA00004448"/>
    </source>
</evidence>
<evidence type="ECO:0000256" key="14">
    <source>
        <dbReference type="ARBA" id="ARBA00023008"/>
    </source>
</evidence>
<dbReference type="PROSITE" id="PS50999">
    <property type="entry name" value="COX2_TM"/>
    <property type="match status" value="1"/>
</dbReference>
<evidence type="ECO:0000259" key="21">
    <source>
        <dbReference type="PROSITE" id="PS50999"/>
    </source>
</evidence>
<proteinExistence type="inferred from homology"/>
<evidence type="ECO:0000256" key="2">
    <source>
        <dbReference type="ARBA" id="ARBA00007866"/>
    </source>
</evidence>
<protein>
    <recommendedName>
        <fullName evidence="4 18">Cytochrome c oxidase subunit 2</fullName>
    </recommendedName>
</protein>
<comment type="catalytic activity">
    <reaction evidence="17">
        <text>4 Fe(II)-[cytochrome c] + O2 + 8 H(+)(in) = 4 Fe(III)-[cytochrome c] + 2 H2O + 4 H(+)(out)</text>
        <dbReference type="Rhea" id="RHEA:11436"/>
        <dbReference type="Rhea" id="RHEA-COMP:10350"/>
        <dbReference type="Rhea" id="RHEA-COMP:14399"/>
        <dbReference type="ChEBI" id="CHEBI:15377"/>
        <dbReference type="ChEBI" id="CHEBI:15378"/>
        <dbReference type="ChEBI" id="CHEBI:15379"/>
        <dbReference type="ChEBI" id="CHEBI:29033"/>
        <dbReference type="ChEBI" id="CHEBI:29034"/>
        <dbReference type="EC" id="7.1.1.9"/>
    </reaction>
    <physiologicalReaction direction="left-to-right" evidence="17">
        <dbReference type="Rhea" id="RHEA:11437"/>
    </physiologicalReaction>
</comment>
<comment type="subcellular location">
    <subcellularLocation>
        <location evidence="1 18">Mitochondrion inner membrane</location>
        <topology evidence="1 18">Multi-pass membrane protein</topology>
    </subcellularLocation>
</comment>
<dbReference type="FunFam" id="2.60.40.420:FF:000001">
    <property type="entry name" value="Cytochrome c oxidase subunit 2"/>
    <property type="match status" value="1"/>
</dbReference>
<dbReference type="InterPro" id="IPR045187">
    <property type="entry name" value="CcO_II"/>
</dbReference>
<evidence type="ECO:0000256" key="13">
    <source>
        <dbReference type="ARBA" id="ARBA00022989"/>
    </source>
</evidence>
<feature type="domain" description="Cytochrome oxidase subunit II copper A binding" evidence="20">
    <location>
        <begin position="92"/>
        <end position="219"/>
    </location>
</feature>
<dbReference type="PANTHER" id="PTHR22888:SF9">
    <property type="entry name" value="CYTOCHROME C OXIDASE SUBUNIT 2"/>
    <property type="match status" value="1"/>
</dbReference>
<evidence type="ECO:0000256" key="12">
    <source>
        <dbReference type="ARBA" id="ARBA00022982"/>
    </source>
</evidence>
<reference evidence="22" key="2">
    <citation type="submission" date="2016-02" db="EMBL/GenBank/DDBJ databases">
        <title>The complete mitochondrial genome of the orange spiny Aleurocanthus spiniferus Quaintance (Hemiptera: Aleyrodoidea).</title>
        <authorList>
            <person name="Mu L.X."/>
            <person name="Du Y.Z."/>
        </authorList>
    </citation>
    <scope>NUCLEOTIDE SEQUENCE</scope>
</reference>
<dbReference type="Pfam" id="PF00116">
    <property type="entry name" value="COX2"/>
    <property type="match status" value="1"/>
</dbReference>
<dbReference type="Gene3D" id="2.60.40.420">
    <property type="entry name" value="Cupredoxins - blue copper proteins"/>
    <property type="match status" value="1"/>
</dbReference>
<evidence type="ECO:0000256" key="15">
    <source>
        <dbReference type="ARBA" id="ARBA00023128"/>
    </source>
</evidence>
<dbReference type="NCBIfam" id="TIGR02866">
    <property type="entry name" value="CoxB"/>
    <property type="match status" value="1"/>
</dbReference>
<dbReference type="SUPFAM" id="SSF81464">
    <property type="entry name" value="Cytochrome c oxidase subunit II-like, transmembrane region"/>
    <property type="match status" value="1"/>
</dbReference>
<dbReference type="PROSITE" id="PS50857">
    <property type="entry name" value="COX2_CUA"/>
    <property type="match status" value="1"/>
</dbReference>
<evidence type="ECO:0000256" key="19">
    <source>
        <dbReference type="SAM" id="Phobius"/>
    </source>
</evidence>
<organism evidence="22">
    <name type="scientific">Aleurocanthus spiniferus</name>
    <name type="common">Orange spiny whitefly</name>
    <name type="synonym">Aleurodes spinifera</name>
    <dbReference type="NCBI Taxonomy" id="593793"/>
    <lineage>
        <taxon>Eukaryota</taxon>
        <taxon>Metazoa</taxon>
        <taxon>Ecdysozoa</taxon>
        <taxon>Arthropoda</taxon>
        <taxon>Hexapoda</taxon>
        <taxon>Insecta</taxon>
        <taxon>Pterygota</taxon>
        <taxon>Neoptera</taxon>
        <taxon>Paraneoptera</taxon>
        <taxon>Hemiptera</taxon>
        <taxon>Sternorrhyncha</taxon>
        <taxon>Aleyrodoidea</taxon>
        <taxon>Aleyrodidae</taxon>
        <taxon>Aleyrodinae</taxon>
        <taxon>Aleurocanthus</taxon>
    </lineage>
</organism>
<dbReference type="RefSeq" id="YP_009227721.1">
    <property type="nucleotide sequence ID" value="NC_029155.1"/>
</dbReference>
<keyword evidence="12 18" id="KW-0249">Electron transport</keyword>
<evidence type="ECO:0000256" key="17">
    <source>
        <dbReference type="ARBA" id="ARBA00049512"/>
    </source>
</evidence>
<name>A0A0X8S292_ALESP</name>
<comment type="cofactor">
    <cofactor evidence="18">
        <name>Cu cation</name>
        <dbReference type="ChEBI" id="CHEBI:23378"/>
    </cofactor>
    <text evidence="18">Binds a copper A center.</text>
</comment>
<keyword evidence="6 18" id="KW-0679">Respiratory chain</keyword>
<dbReference type="InterPro" id="IPR014222">
    <property type="entry name" value="Cyt_c_oxidase_su2"/>
</dbReference>
<dbReference type="InterPro" id="IPR008972">
    <property type="entry name" value="Cupredoxin"/>
</dbReference>
<comment type="function">
    <text evidence="18">Component of the cytochrome c oxidase, the last enzyme in the mitochondrial electron transport chain which drives oxidative phosphorylation. The respiratory chain contains 3 multisubunit complexes succinate dehydrogenase (complex II, CII), ubiquinol-cytochrome c oxidoreductase (cytochrome b-c1 complex, complex III, CIII) and cytochrome c oxidase (complex IV, CIV), that cooperate to transfer electrons derived from NADH and succinate to molecular oxygen, creating an electrochemical gradient over the inner membrane that drives transmembrane transport and the ATP synthase. Cytochrome c oxidase is the component of the respiratory chain that catalyzes the reduction of oxygen to water. Electrons originating from reduced cytochrome c in the intermembrane space (IMS) are transferred via the dinuclear copper A center (CU(A)) of subunit 2 and heme A of subunit 1 to the active site in subunit 1, a binuclear center (BNC) formed by heme A3 and copper B (CU(B)). The BNC reduces molecular oxygen to 2 water molecules using 4 electrons from cytochrome c in the IMS and 4 protons from the mitochondrial matrix.</text>
</comment>
<keyword evidence="5 18" id="KW-0813">Transport</keyword>
<evidence type="ECO:0000256" key="18">
    <source>
        <dbReference type="RuleBase" id="RU000457"/>
    </source>
</evidence>
<dbReference type="SUPFAM" id="SSF49503">
    <property type="entry name" value="Cupredoxins"/>
    <property type="match status" value="1"/>
</dbReference>
<evidence type="ECO:0000313" key="22">
    <source>
        <dbReference type="EMBL" id="AHY04216.1"/>
    </source>
</evidence>
<dbReference type="InterPro" id="IPR001505">
    <property type="entry name" value="Copper_CuA"/>
</dbReference>
<keyword evidence="7 18" id="KW-0812">Transmembrane</keyword>
<evidence type="ECO:0000256" key="10">
    <source>
        <dbReference type="ARBA" id="ARBA00022842"/>
    </source>
</evidence>
<dbReference type="InterPro" id="IPR034210">
    <property type="entry name" value="CcO_II_C"/>
</dbReference>
<dbReference type="Gene3D" id="1.10.287.90">
    <property type="match status" value="1"/>
</dbReference>
<comment type="subunit">
    <text evidence="3">Component of the cytochrome c oxidase (complex IV, CIV), a multisubunit enzyme composed of a catalytic core of 3 subunits and several supernumerary subunits. The complex exists as a monomer or a dimer and forms supercomplexes (SCs) in the inner mitochondrial membrane with ubiquinol-cytochrome c oxidoreductase (cytochrome b-c1 complex, complex III, CIII).</text>
</comment>
<keyword evidence="13 19" id="KW-1133">Transmembrane helix</keyword>
<feature type="transmembrane region" description="Helical" evidence="19">
    <location>
        <begin position="21"/>
        <end position="51"/>
    </location>
</feature>
<dbReference type="InterPro" id="IPR002429">
    <property type="entry name" value="CcO_II-like_C"/>
</dbReference>
<keyword evidence="14 18" id="KW-0186">Copper</keyword>
<evidence type="ECO:0000256" key="16">
    <source>
        <dbReference type="ARBA" id="ARBA00023136"/>
    </source>
</evidence>
<evidence type="ECO:0000256" key="6">
    <source>
        <dbReference type="ARBA" id="ARBA00022660"/>
    </source>
</evidence>
<comment type="similarity">
    <text evidence="2 18">Belongs to the cytochrome c oxidase subunit 2 family.</text>
</comment>
<accession>A0A0X8S292</accession>
<evidence type="ECO:0000259" key="20">
    <source>
        <dbReference type="PROSITE" id="PS50857"/>
    </source>
</evidence>
<reference evidence="22" key="1">
    <citation type="submission" date="2014-02" db="EMBL/GenBank/DDBJ databases">
        <authorList>
            <person name="Madsen J."/>
        </authorList>
    </citation>
    <scope>NUCLEOTIDE SEQUENCE</scope>
</reference>
<feature type="transmembrane region" description="Helical" evidence="19">
    <location>
        <begin position="63"/>
        <end position="85"/>
    </location>
</feature>
<keyword evidence="11" id="KW-1278">Translocase</keyword>
<dbReference type="GO" id="GO:0005507">
    <property type="term" value="F:copper ion binding"/>
    <property type="evidence" value="ECO:0007669"/>
    <property type="project" value="InterPro"/>
</dbReference>
<dbReference type="GO" id="GO:0042773">
    <property type="term" value="P:ATP synthesis coupled electron transport"/>
    <property type="evidence" value="ECO:0007669"/>
    <property type="project" value="TreeGrafter"/>
</dbReference>
<dbReference type="EMBL" id="KJ437166">
    <property type="protein sequence ID" value="AHY04216.1"/>
    <property type="molecule type" value="Genomic_DNA"/>
</dbReference>
<evidence type="ECO:0000256" key="8">
    <source>
        <dbReference type="ARBA" id="ARBA00022723"/>
    </source>
</evidence>
<evidence type="ECO:0000256" key="3">
    <source>
        <dbReference type="ARBA" id="ARBA00011164"/>
    </source>
</evidence>
<dbReference type="PROSITE" id="PS00078">
    <property type="entry name" value="COX2"/>
    <property type="match status" value="1"/>
</dbReference>
<dbReference type="PRINTS" id="PR01166">
    <property type="entry name" value="CYCOXIDASEII"/>
</dbReference>
<dbReference type="GeneID" id="26831683"/>
<gene>
    <name evidence="22" type="primary">COX2</name>
</gene>